<feature type="binding site" evidence="4">
    <location>
        <position position="376"/>
    </location>
    <ligand>
        <name>S-methyl-5'-thioadenosine</name>
        <dbReference type="ChEBI" id="CHEBI:17509"/>
    </ligand>
</feature>
<keyword evidence="2 4" id="KW-0808">Transferase</keyword>
<dbReference type="GO" id="GO:0004766">
    <property type="term" value="F:spermidine synthase activity"/>
    <property type="evidence" value="ECO:0007669"/>
    <property type="project" value="UniProtKB-UniRule"/>
</dbReference>
<organism evidence="8 9">
    <name type="scientific">Saliphagus infecundisoli</name>
    <dbReference type="NCBI Taxonomy" id="1849069"/>
    <lineage>
        <taxon>Archaea</taxon>
        <taxon>Methanobacteriati</taxon>
        <taxon>Methanobacteriota</taxon>
        <taxon>Stenosarchaea group</taxon>
        <taxon>Halobacteria</taxon>
        <taxon>Halobacteriales</taxon>
        <taxon>Natrialbaceae</taxon>
        <taxon>Saliphagus</taxon>
    </lineage>
</organism>
<keyword evidence="3 4" id="KW-0620">Polyamine biosynthesis</keyword>
<dbReference type="Pfam" id="PF01564">
    <property type="entry name" value="Spermine_synth"/>
    <property type="match status" value="1"/>
</dbReference>
<evidence type="ECO:0000256" key="5">
    <source>
        <dbReference type="PROSITE-ProRule" id="PRU00354"/>
    </source>
</evidence>
<evidence type="ECO:0000256" key="6">
    <source>
        <dbReference type="SAM" id="MobiDB-lite"/>
    </source>
</evidence>
<dbReference type="GO" id="GO:0005886">
    <property type="term" value="C:plasma membrane"/>
    <property type="evidence" value="ECO:0007669"/>
    <property type="project" value="UniProtKB-SubCell"/>
</dbReference>
<dbReference type="SUPFAM" id="SSF53335">
    <property type="entry name" value="S-adenosyl-L-methionine-dependent methyltransferases"/>
    <property type="match status" value="1"/>
</dbReference>
<comment type="subunit">
    <text evidence="4">Homodimer or homotetramer.</text>
</comment>
<dbReference type="InterPro" id="IPR030374">
    <property type="entry name" value="PABS"/>
</dbReference>
<gene>
    <name evidence="4" type="primary">speE</name>
    <name evidence="8" type="ORF">ACFPFO_11020</name>
</gene>
<feature type="domain" description="PABS" evidence="7">
    <location>
        <begin position="212"/>
        <end position="451"/>
    </location>
</feature>
<evidence type="ECO:0000259" key="7">
    <source>
        <dbReference type="PROSITE" id="PS51006"/>
    </source>
</evidence>
<evidence type="ECO:0000256" key="4">
    <source>
        <dbReference type="HAMAP-Rule" id="MF_00198"/>
    </source>
</evidence>
<feature type="transmembrane region" description="Helical" evidence="4">
    <location>
        <begin position="205"/>
        <end position="225"/>
    </location>
</feature>
<feature type="transmembrane region" description="Helical" evidence="4">
    <location>
        <begin position="111"/>
        <end position="131"/>
    </location>
</feature>
<accession>A0ABD5QFB2</accession>
<dbReference type="InterPro" id="IPR029063">
    <property type="entry name" value="SAM-dependent_MTases_sf"/>
</dbReference>
<sequence length="555" mass="59579">MSGVSERVPRVTRPELAVFVSGTVSMGLEILAGRIVAPQFGSSIYTWGSIIGVSLAALSLGYHQGGKRAAHTTLRELTWLFLATAGYVAFLVFAHEALLTTTAAIPLPSRYASLPAITILFGPPTYLLGFVSPYGAQLSGKTGTGEASGHVYALGTIGSLVGTFGTTFLLIPRLSIDRIGLILGLLLVVTAIAIEAPQIPRRPAISAAVVTICLVGAVAGGPLGYSVQGQVVYETQTPYQELEVVDSGDTRTLYLDGKRHSAMNKDEPTRHVFDYTRYFHMPYLMADDPDDIDRVLFVGGGGFTGPKAFLENDDDVTVDVVEIDPEVIDAADTYFEVDTDDERLNVYNDGGRTFLQETDREYDAIVLDAYRIDKVPFELTTREFMSVVHDRLSADGVLVANVISAPAGPASEFYRSQYRTIDEVFAQTYAFRTADANVVQNVEVVATKSDDRLSEAELAERNDDRDIGLNMGGEIDGYLEKPRTDDVPVLRDDRATVDDLLDPMIGQRYVVEETNATGETDGSEENTGNGSGGVESIAPGPAAGASAPPPLAPGT</sequence>
<feature type="region of interest" description="Disordered" evidence="6">
    <location>
        <begin position="513"/>
        <end position="555"/>
    </location>
</feature>
<feature type="transmembrane region" description="Helical" evidence="4">
    <location>
        <begin position="44"/>
        <end position="65"/>
    </location>
</feature>
<dbReference type="Gene3D" id="3.40.50.150">
    <property type="entry name" value="Vaccinia Virus protein VP39"/>
    <property type="match status" value="1"/>
</dbReference>
<dbReference type="HAMAP" id="MF_00198">
    <property type="entry name" value="Spermidine_synth"/>
    <property type="match status" value="1"/>
</dbReference>
<feature type="binding site" evidence="4">
    <location>
        <position position="240"/>
    </location>
    <ligand>
        <name>S-methyl-5'-thioadenosine</name>
        <dbReference type="ChEBI" id="CHEBI:17509"/>
    </ligand>
</feature>
<reference evidence="8 9" key="1">
    <citation type="journal article" date="2019" name="Int. J. Syst. Evol. Microbiol.">
        <title>The Global Catalogue of Microorganisms (GCM) 10K type strain sequencing project: providing services to taxonomists for standard genome sequencing and annotation.</title>
        <authorList>
            <consortium name="The Broad Institute Genomics Platform"/>
            <consortium name="The Broad Institute Genome Sequencing Center for Infectious Disease"/>
            <person name="Wu L."/>
            <person name="Ma J."/>
        </authorList>
    </citation>
    <scope>NUCLEOTIDE SEQUENCE [LARGE SCALE GENOMIC DNA]</scope>
    <source>
        <strain evidence="8 9">CGMCC 1.15824</strain>
    </source>
</reference>
<feature type="transmembrane region" description="Helical" evidence="4">
    <location>
        <begin position="77"/>
        <end position="99"/>
    </location>
</feature>
<feature type="binding site" evidence="4">
    <location>
        <position position="322"/>
    </location>
    <ligand>
        <name>S-methyl-5'-thioadenosine</name>
        <dbReference type="ChEBI" id="CHEBI:17509"/>
    </ligand>
</feature>
<feature type="compositionally biased region" description="Low complexity" evidence="6">
    <location>
        <begin position="534"/>
        <end position="546"/>
    </location>
</feature>
<comment type="caution">
    <text evidence="8">The sequence shown here is derived from an EMBL/GenBank/DDBJ whole genome shotgun (WGS) entry which is preliminary data.</text>
</comment>
<comment type="pathway">
    <text evidence="4">Amine and polyamine biosynthesis; spermidine biosynthesis; spermidine from putrescine: step 1/1.</text>
</comment>
<comment type="subcellular location">
    <subcellularLocation>
        <location evidence="4">Cell membrane</location>
        <topology evidence="4">Multi-pass membrane protein</topology>
    </subcellularLocation>
</comment>
<dbReference type="AlphaFoldDB" id="A0ABD5QFB2"/>
<keyword evidence="4" id="KW-0472">Membrane</keyword>
<comment type="similarity">
    <text evidence="1 4">Belongs to the spermidine/spermine synthase family.</text>
</comment>
<keyword evidence="4" id="KW-0812">Transmembrane</keyword>
<feature type="transmembrane region" description="Helical" evidence="4">
    <location>
        <begin position="179"/>
        <end position="199"/>
    </location>
</feature>
<name>A0ABD5QFB2_9EURY</name>
<comment type="function">
    <text evidence="4">Catalyzes the irreversible transfer of a propylamine group from the amino donor S-adenosylmethioninamine (decarboxy-AdoMet) to putrescine (1,4-diaminobutane) to yield spermidine.</text>
</comment>
<comment type="catalytic activity">
    <reaction evidence="4">
        <text>S-adenosyl 3-(methylsulfanyl)propylamine + putrescine = S-methyl-5'-thioadenosine + spermidine + H(+)</text>
        <dbReference type="Rhea" id="RHEA:12721"/>
        <dbReference type="ChEBI" id="CHEBI:15378"/>
        <dbReference type="ChEBI" id="CHEBI:17509"/>
        <dbReference type="ChEBI" id="CHEBI:57443"/>
        <dbReference type="ChEBI" id="CHEBI:57834"/>
        <dbReference type="ChEBI" id="CHEBI:326268"/>
        <dbReference type="EC" id="2.5.1.16"/>
    </reaction>
</comment>
<evidence type="ECO:0000256" key="3">
    <source>
        <dbReference type="ARBA" id="ARBA00023115"/>
    </source>
</evidence>
<keyword evidence="4" id="KW-1003">Cell membrane</keyword>
<keyword evidence="4" id="KW-0745">Spermidine biosynthesis</keyword>
<dbReference type="GO" id="GO:0008295">
    <property type="term" value="P:spermidine biosynthetic process"/>
    <property type="evidence" value="ECO:0007669"/>
    <property type="project" value="UniProtKB-UniRule"/>
</dbReference>
<dbReference type="EMBL" id="JBHSJG010000036">
    <property type="protein sequence ID" value="MFC4988279.1"/>
    <property type="molecule type" value="Genomic_DNA"/>
</dbReference>
<dbReference type="InterPro" id="IPR001045">
    <property type="entry name" value="Spermi_synthase"/>
</dbReference>
<dbReference type="PANTHER" id="PTHR43317">
    <property type="entry name" value="THERMOSPERMINE SYNTHASE ACAULIS5"/>
    <property type="match status" value="1"/>
</dbReference>
<dbReference type="GO" id="GO:0010487">
    <property type="term" value="F:thermospermine synthase activity"/>
    <property type="evidence" value="ECO:0007669"/>
    <property type="project" value="UniProtKB-ARBA"/>
</dbReference>
<dbReference type="PROSITE" id="PS51006">
    <property type="entry name" value="PABS_2"/>
    <property type="match status" value="1"/>
</dbReference>
<comment type="caution">
    <text evidence="4">Lacks conserved residue(s) required for the propagation of feature annotation.</text>
</comment>
<evidence type="ECO:0000313" key="8">
    <source>
        <dbReference type="EMBL" id="MFC4988279.1"/>
    </source>
</evidence>
<keyword evidence="4" id="KW-1133">Transmembrane helix</keyword>
<protein>
    <recommendedName>
        <fullName evidence="4">Polyamine aminopropyltransferase</fullName>
    </recommendedName>
    <alternativeName>
        <fullName evidence="4">Putrescine aminopropyltransferase</fullName>
        <shortName evidence="4">PAPT</shortName>
    </alternativeName>
    <alternativeName>
        <fullName evidence="4">Spermidine synthase</fullName>
        <shortName evidence="4">SPDS</shortName>
        <shortName evidence="4">SPDSY</shortName>
        <ecNumber evidence="4">2.5.1.16</ecNumber>
    </alternativeName>
</protein>
<dbReference type="RefSeq" id="WP_224827124.1">
    <property type="nucleotide sequence ID" value="NZ_JAIVEF010000001.1"/>
</dbReference>
<feature type="transmembrane region" description="Helical" evidence="4">
    <location>
        <begin position="151"/>
        <end position="172"/>
    </location>
</feature>
<feature type="active site" description="Proton acceptor" evidence="4 5">
    <location>
        <position position="368"/>
    </location>
</feature>
<evidence type="ECO:0000256" key="2">
    <source>
        <dbReference type="ARBA" id="ARBA00022679"/>
    </source>
</evidence>
<dbReference type="EC" id="2.5.1.16" evidence="4"/>
<dbReference type="Proteomes" id="UP001595925">
    <property type="component" value="Unassembled WGS sequence"/>
</dbReference>
<proteinExistence type="inferred from homology"/>
<keyword evidence="9" id="KW-1185">Reference proteome</keyword>
<evidence type="ECO:0000256" key="1">
    <source>
        <dbReference type="ARBA" id="ARBA00007867"/>
    </source>
</evidence>
<evidence type="ECO:0000313" key="9">
    <source>
        <dbReference type="Proteomes" id="UP001595925"/>
    </source>
</evidence>
<dbReference type="NCBIfam" id="NF037959">
    <property type="entry name" value="MFS_SpdSyn"/>
    <property type="match status" value="1"/>
</dbReference>
<dbReference type="PANTHER" id="PTHR43317:SF1">
    <property type="entry name" value="THERMOSPERMINE SYNTHASE ACAULIS5"/>
    <property type="match status" value="1"/>
</dbReference>